<name>A0A316M5U7_9CLOT</name>
<dbReference type="Pfam" id="PF13127">
    <property type="entry name" value="DUF3955"/>
    <property type="match status" value="1"/>
</dbReference>
<protein>
    <submittedName>
        <fullName evidence="2">DUF3955 domain-containing protein</fullName>
    </submittedName>
</protein>
<evidence type="ECO:0000313" key="2">
    <source>
        <dbReference type="EMBL" id="PWL53604.1"/>
    </source>
</evidence>
<dbReference type="AlphaFoldDB" id="A0A316M5U7"/>
<proteinExistence type="predicted"/>
<dbReference type="EMBL" id="QAMZ01000036">
    <property type="protein sequence ID" value="PWL53604.1"/>
    <property type="molecule type" value="Genomic_DNA"/>
</dbReference>
<feature type="domain" description="DUF3955" evidence="1">
    <location>
        <begin position="4"/>
        <end position="33"/>
    </location>
</feature>
<reference evidence="2 3" key="1">
    <citation type="submission" date="2018-03" db="EMBL/GenBank/DDBJ databases">
        <title>The uncultured portion of the human microbiome is neutrally assembled.</title>
        <authorList>
            <person name="Jeraldo P."/>
            <person name="Boardman L."/>
            <person name="White B.A."/>
            <person name="Nelson H."/>
            <person name="Goldenfeld N."/>
            <person name="Chia N."/>
        </authorList>
    </citation>
    <scope>NUCLEOTIDE SEQUENCE [LARGE SCALE GENOMIC DNA]</scope>
    <source>
        <strain evidence="2">CIM:MAG 903</strain>
    </source>
</reference>
<gene>
    <name evidence="2" type="ORF">DBY38_07470</name>
</gene>
<accession>A0A316M5U7</accession>
<organism evidence="2 3">
    <name type="scientific">Clostridium cadaveris</name>
    <dbReference type="NCBI Taxonomy" id="1529"/>
    <lineage>
        <taxon>Bacteria</taxon>
        <taxon>Bacillati</taxon>
        <taxon>Bacillota</taxon>
        <taxon>Clostridia</taxon>
        <taxon>Eubacteriales</taxon>
        <taxon>Clostridiaceae</taxon>
        <taxon>Clostridium</taxon>
    </lineage>
</organism>
<evidence type="ECO:0000313" key="3">
    <source>
        <dbReference type="Proteomes" id="UP000246114"/>
    </source>
</evidence>
<evidence type="ECO:0000259" key="1">
    <source>
        <dbReference type="Pfam" id="PF13127"/>
    </source>
</evidence>
<dbReference type="InterPro" id="IPR025016">
    <property type="entry name" value="DUF3955"/>
</dbReference>
<dbReference type="Proteomes" id="UP000246114">
    <property type="component" value="Unassembled WGS sequence"/>
</dbReference>
<comment type="caution">
    <text evidence="2">The sequence shown here is derived from an EMBL/GenBank/DDBJ whole genome shotgun (WGS) entry which is preliminary data.</text>
</comment>
<sequence length="35" mass="4192">MYKFIFGNIYINISTNIKSKIKKDGFIHESIFFSF</sequence>